<dbReference type="EMBL" id="BMML01000003">
    <property type="protein sequence ID" value="GGM95996.1"/>
    <property type="molecule type" value="Genomic_DNA"/>
</dbReference>
<dbReference type="Gene3D" id="3.40.50.1820">
    <property type="entry name" value="alpha/beta hydrolase"/>
    <property type="match status" value="1"/>
</dbReference>
<dbReference type="AlphaFoldDB" id="A0A917UJT0"/>
<proteinExistence type="predicted"/>
<dbReference type="Proteomes" id="UP000653411">
    <property type="component" value="Unassembled WGS sequence"/>
</dbReference>
<keyword evidence="2" id="KW-0442">Lipid degradation</keyword>
<dbReference type="InterPro" id="IPR029058">
    <property type="entry name" value="AB_hydrolase_fold"/>
</dbReference>
<dbReference type="PANTHER" id="PTHR10272">
    <property type="entry name" value="PLATELET-ACTIVATING FACTOR ACETYLHYDROLASE"/>
    <property type="match status" value="1"/>
</dbReference>
<evidence type="ECO:0000256" key="3">
    <source>
        <dbReference type="ARBA" id="ARBA00023098"/>
    </source>
</evidence>
<keyword evidence="3" id="KW-0443">Lipid metabolism</keyword>
<protein>
    <submittedName>
        <fullName evidence="6">Lipase</fullName>
    </submittedName>
</protein>
<evidence type="ECO:0000256" key="5">
    <source>
        <dbReference type="SAM" id="SignalP"/>
    </source>
</evidence>
<sequence>MLTRRTALLSAVAATALSAGSAHTASAAPRTAGRVRLTLPAPSGPYPVGTVSLRLVDTARADPWTTAQSYRELMVSVRYPARDTEGHPRAPQMLPGEAAGFAVVNNLADVPADQVDWAATRTHAHQGAPVDRDRGPYPVVCYSPGAGDPRSLGTTLCDDLASRGYVVVMLDHTYDATAVQFPGGRVERTVLPAEYDKAYPDEKRIRALLKKTMAVRVADTRFLLDALPRALPRELRGTPDWDRIGMFGHSAGGFTALQAMHDDRRIAAGADLDGVIAYVQDDGDPGHLSTVAADGLDRPFLLIGKDGNDLSTVPSWNALWRHSRGPREGLTLRGAEHATFTDEEAMIPQLARRLGLPRRTVVKNIGTIAPARAIPAERACLASFFDRRLGGRYDSGLPGRVPQARPFARRAAPAHRRSSAPGASAGVRPGASTARPR</sequence>
<dbReference type="GO" id="GO:0016042">
    <property type="term" value="P:lipid catabolic process"/>
    <property type="evidence" value="ECO:0007669"/>
    <property type="project" value="UniProtKB-KW"/>
</dbReference>
<keyword evidence="1" id="KW-0378">Hydrolase</keyword>
<comment type="caution">
    <text evidence="6">The sequence shown here is derived from an EMBL/GenBank/DDBJ whole genome shotgun (WGS) entry which is preliminary data.</text>
</comment>
<evidence type="ECO:0000256" key="4">
    <source>
        <dbReference type="SAM" id="MobiDB-lite"/>
    </source>
</evidence>
<organism evidence="6 7">
    <name type="scientific">Streptomyces fuscichromogenes</name>
    <dbReference type="NCBI Taxonomy" id="1324013"/>
    <lineage>
        <taxon>Bacteria</taxon>
        <taxon>Bacillati</taxon>
        <taxon>Actinomycetota</taxon>
        <taxon>Actinomycetes</taxon>
        <taxon>Kitasatosporales</taxon>
        <taxon>Streptomycetaceae</taxon>
        <taxon>Streptomyces</taxon>
    </lineage>
</organism>
<gene>
    <name evidence="6" type="ORF">GCM10011578_015570</name>
</gene>
<evidence type="ECO:0000313" key="7">
    <source>
        <dbReference type="Proteomes" id="UP000653411"/>
    </source>
</evidence>
<dbReference type="Pfam" id="PF03403">
    <property type="entry name" value="PAF-AH_p_II"/>
    <property type="match status" value="1"/>
</dbReference>
<dbReference type="GO" id="GO:0003847">
    <property type="term" value="F:1-alkyl-2-acetylglycerophosphocholine esterase activity"/>
    <property type="evidence" value="ECO:0007669"/>
    <property type="project" value="TreeGrafter"/>
</dbReference>
<evidence type="ECO:0000313" key="6">
    <source>
        <dbReference type="EMBL" id="GGM95996.1"/>
    </source>
</evidence>
<feature type="chain" id="PRO_5037196397" evidence="5">
    <location>
        <begin position="28"/>
        <end position="437"/>
    </location>
</feature>
<dbReference type="PANTHER" id="PTHR10272:SF0">
    <property type="entry name" value="PLATELET-ACTIVATING FACTOR ACETYLHYDROLASE"/>
    <property type="match status" value="1"/>
</dbReference>
<dbReference type="SUPFAM" id="SSF53474">
    <property type="entry name" value="alpha/beta-Hydrolases"/>
    <property type="match status" value="1"/>
</dbReference>
<keyword evidence="7" id="KW-1185">Reference proteome</keyword>
<feature type="compositionally biased region" description="Low complexity" evidence="4">
    <location>
        <begin position="419"/>
        <end position="437"/>
    </location>
</feature>
<evidence type="ECO:0000256" key="2">
    <source>
        <dbReference type="ARBA" id="ARBA00022963"/>
    </source>
</evidence>
<keyword evidence="5" id="KW-0732">Signal</keyword>
<accession>A0A917UJT0</accession>
<reference evidence="6" key="1">
    <citation type="journal article" date="2014" name="Int. J. Syst. Evol. Microbiol.">
        <title>Complete genome sequence of Corynebacterium casei LMG S-19264T (=DSM 44701T), isolated from a smear-ripened cheese.</title>
        <authorList>
            <consortium name="US DOE Joint Genome Institute (JGI-PGF)"/>
            <person name="Walter F."/>
            <person name="Albersmeier A."/>
            <person name="Kalinowski J."/>
            <person name="Ruckert C."/>
        </authorList>
    </citation>
    <scope>NUCLEOTIDE SEQUENCE</scope>
    <source>
        <strain evidence="6">CGMCC 4.7110</strain>
    </source>
</reference>
<feature type="signal peptide" evidence="5">
    <location>
        <begin position="1"/>
        <end position="27"/>
    </location>
</feature>
<dbReference type="RefSeq" id="WP_189261850.1">
    <property type="nucleotide sequence ID" value="NZ_BMML01000003.1"/>
</dbReference>
<reference evidence="6" key="2">
    <citation type="submission" date="2020-09" db="EMBL/GenBank/DDBJ databases">
        <authorList>
            <person name="Sun Q."/>
            <person name="Zhou Y."/>
        </authorList>
    </citation>
    <scope>NUCLEOTIDE SEQUENCE</scope>
    <source>
        <strain evidence="6">CGMCC 4.7110</strain>
    </source>
</reference>
<evidence type="ECO:0000256" key="1">
    <source>
        <dbReference type="ARBA" id="ARBA00022801"/>
    </source>
</evidence>
<dbReference type="InterPro" id="IPR006311">
    <property type="entry name" value="TAT_signal"/>
</dbReference>
<dbReference type="PROSITE" id="PS51318">
    <property type="entry name" value="TAT"/>
    <property type="match status" value="1"/>
</dbReference>
<feature type="region of interest" description="Disordered" evidence="4">
    <location>
        <begin position="396"/>
        <end position="437"/>
    </location>
</feature>
<name>A0A917UJT0_9ACTN</name>